<proteinExistence type="predicted"/>
<dbReference type="EMBL" id="JBHTJT010000048">
    <property type="protein sequence ID" value="MFD0981825.1"/>
    <property type="molecule type" value="Genomic_DNA"/>
</dbReference>
<comment type="caution">
    <text evidence="1">The sequence shown here is derived from an EMBL/GenBank/DDBJ whole genome shotgun (WGS) entry which is preliminary data.</text>
</comment>
<evidence type="ECO:0000313" key="2">
    <source>
        <dbReference type="Proteomes" id="UP001597108"/>
    </source>
</evidence>
<keyword evidence="2" id="KW-1185">Reference proteome</keyword>
<organism evidence="1 2">
    <name type="scientific">Tropicimonas aquimaris</name>
    <dbReference type="NCBI Taxonomy" id="914152"/>
    <lineage>
        <taxon>Bacteria</taxon>
        <taxon>Pseudomonadati</taxon>
        <taxon>Pseudomonadota</taxon>
        <taxon>Alphaproteobacteria</taxon>
        <taxon>Rhodobacterales</taxon>
        <taxon>Roseobacteraceae</taxon>
        <taxon>Tropicimonas</taxon>
    </lineage>
</organism>
<sequence>MLASGASVEDVAARAAMAAERATRAATDDPAFLAAARLLVELPLAARGPGFDRYLEEQGIASGSLDDSVSFLAALSDALDHTPATTDLGEMARATFVSAVASELDRRLPQLFPAGPADIRAALGKLAGGNDFAEFARAFFAGLTHRTLQYYLSRELARHTGEDRRFATDAARMAFDRVLERHTWEAAGIVREFASGWYGKNVWQGDGPTPEKIANFSAYAFTKLRKELARRRELD</sequence>
<name>A0ABW3IUM9_9RHOB</name>
<reference evidence="2" key="1">
    <citation type="journal article" date="2019" name="Int. J. Syst. Evol. Microbiol.">
        <title>The Global Catalogue of Microorganisms (GCM) 10K type strain sequencing project: providing services to taxonomists for standard genome sequencing and annotation.</title>
        <authorList>
            <consortium name="The Broad Institute Genomics Platform"/>
            <consortium name="The Broad Institute Genome Sequencing Center for Infectious Disease"/>
            <person name="Wu L."/>
            <person name="Ma J."/>
        </authorList>
    </citation>
    <scope>NUCLEOTIDE SEQUENCE [LARGE SCALE GENOMIC DNA]</scope>
    <source>
        <strain evidence="2">CCUG 60524</strain>
    </source>
</reference>
<evidence type="ECO:0000313" key="1">
    <source>
        <dbReference type="EMBL" id="MFD0981825.1"/>
    </source>
</evidence>
<dbReference type="RefSeq" id="WP_386077064.1">
    <property type="nucleotide sequence ID" value="NZ_JBHTJT010000048.1"/>
</dbReference>
<dbReference type="Proteomes" id="UP001597108">
    <property type="component" value="Unassembled WGS sequence"/>
</dbReference>
<gene>
    <name evidence="1" type="ORF">ACFQ2S_19495</name>
</gene>
<accession>A0ABW3IUM9</accession>
<protein>
    <submittedName>
        <fullName evidence="1">Uncharacterized protein</fullName>
    </submittedName>
</protein>